<dbReference type="Pfam" id="PF13439">
    <property type="entry name" value="Glyco_transf_4"/>
    <property type="match status" value="1"/>
</dbReference>
<evidence type="ECO:0000259" key="1">
    <source>
        <dbReference type="Pfam" id="PF00534"/>
    </source>
</evidence>
<dbReference type="PANTHER" id="PTHR45947:SF3">
    <property type="entry name" value="SULFOQUINOVOSYL TRANSFERASE SQD2"/>
    <property type="match status" value="1"/>
</dbReference>
<dbReference type="Gene3D" id="3.40.50.2000">
    <property type="entry name" value="Glycogen Phosphorylase B"/>
    <property type="match status" value="2"/>
</dbReference>
<protein>
    <submittedName>
        <fullName evidence="3">N-acetyl-alpha-D-glucosaminyl L-malate synthase BshA</fullName>
    </submittedName>
</protein>
<sequence>MKKLTIAITCYPTIGGSGVVATNLGIELARHGHKVHFITYERPFSLPKHKNIFFHKVEFNDYSLFKYPDYTLPLAEKMVEVNEKYKLDLFHVHYAVPHATAALLARKVIQKVGNKKAPCLITTLHGTDITLLARDPNIDSIIRCSIEDSCAVTAVSNNLKQETTKILKTKKSIEVIYNFYHKKPTTKSRTVVRKELKVKDNDLLAVHLSNLRDVKRIPDLINIFGGLKKHPGIKLLILAGGSFKKFIPLVKKQKIQKQIIVRENPSHIENFLNASDFGIYTSKKESFGLGILETLAFGKPILATRAGGIPEVVAHKKTGLLFSVGDIKGFISAIKKLNADRKLLETMGKAGEKEAREKFSTKKIVRRYLNYYQKILQCKDCDC</sequence>
<dbReference type="InterPro" id="IPR001296">
    <property type="entry name" value="Glyco_trans_1"/>
</dbReference>
<dbReference type="SUPFAM" id="SSF53756">
    <property type="entry name" value="UDP-Glycosyltransferase/glycogen phosphorylase"/>
    <property type="match status" value="1"/>
</dbReference>
<dbReference type="AlphaFoldDB" id="A0A2H0VAR6"/>
<evidence type="ECO:0000313" key="4">
    <source>
        <dbReference type="Proteomes" id="UP000230922"/>
    </source>
</evidence>
<dbReference type="EMBL" id="PFAK01000044">
    <property type="protein sequence ID" value="PIR96183.1"/>
    <property type="molecule type" value="Genomic_DNA"/>
</dbReference>
<dbReference type="InterPro" id="IPR028098">
    <property type="entry name" value="Glyco_trans_4-like_N"/>
</dbReference>
<dbReference type="Proteomes" id="UP000230922">
    <property type="component" value="Unassembled WGS sequence"/>
</dbReference>
<name>A0A2H0VAR6_9BACT</name>
<feature type="domain" description="Glycosyl transferase family 1" evidence="1">
    <location>
        <begin position="191"/>
        <end position="353"/>
    </location>
</feature>
<dbReference type="Pfam" id="PF00534">
    <property type="entry name" value="Glycos_transf_1"/>
    <property type="match status" value="1"/>
</dbReference>
<dbReference type="GO" id="GO:0016757">
    <property type="term" value="F:glycosyltransferase activity"/>
    <property type="evidence" value="ECO:0007669"/>
    <property type="project" value="InterPro"/>
</dbReference>
<evidence type="ECO:0000313" key="3">
    <source>
        <dbReference type="EMBL" id="PIR96183.1"/>
    </source>
</evidence>
<reference evidence="4" key="1">
    <citation type="submission" date="2017-09" db="EMBL/GenBank/DDBJ databases">
        <title>Depth-based differentiation of microbial function through sediment-hosted aquifers and enrichment of novel symbionts in the deep terrestrial subsurface.</title>
        <authorList>
            <person name="Probst A.J."/>
            <person name="Ladd B."/>
            <person name="Jarett J.K."/>
            <person name="Geller-Mcgrath D.E."/>
            <person name="Sieber C.M.K."/>
            <person name="Emerson J.B."/>
            <person name="Anantharaman K."/>
            <person name="Thomas B.C."/>
            <person name="Malmstrom R."/>
            <person name="Stieglmeier M."/>
            <person name="Klingl A."/>
            <person name="Woyke T."/>
            <person name="Ryan C.M."/>
            <person name="Banfield J.F."/>
        </authorList>
    </citation>
    <scope>NUCLEOTIDE SEQUENCE [LARGE SCALE GENOMIC DNA]</scope>
</reference>
<gene>
    <name evidence="3" type="primary">bshA</name>
    <name evidence="3" type="ORF">COT92_02620</name>
</gene>
<dbReference type="NCBIfam" id="TIGR03999">
    <property type="entry name" value="thiol_BshA"/>
    <property type="match status" value="1"/>
</dbReference>
<dbReference type="GO" id="GO:0071793">
    <property type="term" value="P:bacillithiol biosynthetic process"/>
    <property type="evidence" value="ECO:0007669"/>
    <property type="project" value="InterPro"/>
</dbReference>
<accession>A0A2H0VAR6</accession>
<dbReference type="InterPro" id="IPR023881">
    <property type="entry name" value="Thiol_BshA"/>
</dbReference>
<evidence type="ECO:0000259" key="2">
    <source>
        <dbReference type="Pfam" id="PF13439"/>
    </source>
</evidence>
<proteinExistence type="predicted"/>
<organism evidence="3 4">
    <name type="scientific">Candidatus Doudnabacteria bacterium CG10_big_fil_rev_8_21_14_0_10_42_18</name>
    <dbReference type="NCBI Taxonomy" id="1974552"/>
    <lineage>
        <taxon>Bacteria</taxon>
        <taxon>Candidatus Doudnaibacteriota</taxon>
    </lineage>
</organism>
<dbReference type="PANTHER" id="PTHR45947">
    <property type="entry name" value="SULFOQUINOVOSYL TRANSFERASE SQD2"/>
    <property type="match status" value="1"/>
</dbReference>
<dbReference type="InterPro" id="IPR050194">
    <property type="entry name" value="Glycosyltransferase_grp1"/>
</dbReference>
<comment type="caution">
    <text evidence="3">The sequence shown here is derived from an EMBL/GenBank/DDBJ whole genome shotgun (WGS) entry which is preliminary data.</text>
</comment>
<feature type="domain" description="Glycosyltransferase subfamily 4-like N-terminal" evidence="2">
    <location>
        <begin position="14"/>
        <end position="179"/>
    </location>
</feature>